<dbReference type="Proteomes" id="UP001500843">
    <property type="component" value="Unassembled WGS sequence"/>
</dbReference>
<proteinExistence type="predicted"/>
<dbReference type="RefSeq" id="WP_253867637.1">
    <property type="nucleotide sequence ID" value="NZ_BAABHM010000011.1"/>
</dbReference>
<evidence type="ECO:0000313" key="2">
    <source>
        <dbReference type="EMBL" id="GAA4703378.1"/>
    </source>
</evidence>
<dbReference type="EMBL" id="BAABHM010000011">
    <property type="protein sequence ID" value="GAA4703378.1"/>
    <property type="molecule type" value="Genomic_DNA"/>
</dbReference>
<feature type="domain" description="Putative endonuclease Z1" evidence="1">
    <location>
        <begin position="491"/>
        <end position="732"/>
    </location>
</feature>
<evidence type="ECO:0000313" key="3">
    <source>
        <dbReference type="Proteomes" id="UP001500843"/>
    </source>
</evidence>
<dbReference type="InterPro" id="IPR018310">
    <property type="entry name" value="Put_endonuclease_Z1-dom"/>
</dbReference>
<gene>
    <name evidence="2" type="ORF">GCM10023198_25910</name>
</gene>
<sequence length="1022" mass="113521">MSDPVTDAVVRGLHGMEGHGPEPLLDVVTFYLRRTGETVGVADLVEQITSDDPNGPARVEFTQRLGRWDAADPEGWAVGTVPHSESRRRRIVEQLDLGTDAYDWLLAAYPLQGGAVVIADELPWDPWYTDEVAMQQSFYWTAYRDYLKDVKELPPSSVADLDATTFEVVRRLADPMRPEPYQSKGLVVGHVQSGKTAHFAGTIAKAVDAGYRLVIVLTGTIELLRGQTQRRLDMELVGRENLLGGRDPADPEQARDIDYVKSHDRDWKDGRFVSLGGQPHDLLKPGIRRLTSADDDYKALRNALGYLDFRQTDHLAAPSLPLFDPKNLPRVDVRLAVVKKNASVLAKIVKDLKAISARLDDIPTLIIDDEADEASVNTRRPKGSEEERNRTAINRHIAELLKMLPRAQYVGYTATPFANVFVDPDDEADIFPKDFIVSLTPPAGYMGGRQFHDLNRDPNDEPEADLATSNERAFVRGLYAPADDDTARDAELRSALDAYVLSGAIKLYRASAQSHPDRFRHHTMLVHESRLQDDQAELADAVRRVWKEAGYSSPAGMRRLHELWRDDFAAVSAARAPHEAFPAEFTALRPFIGEAVGRISRGRSPVVVVNGDKDLAKVQDLLDFQADDVWKILVGGAKLSRGFTVEGLTTTYYTRRATSASTLMQMGRWFGYRSGYGDLVRLFIGRAVPAPRSSTVDLYTAFEGIVRDEEEFRAQLRQYQGVDEGGRPRVRPIDVPPLVYQSVPWLPPTARTKMFNARLMLQGVGGRAEDFLRQDDRSPATNAEHFEAMLPLLTAAGSEADFFSVSEQEPDATRQDGLPPHGSYRARYGIVSTDAVHDAVARFHWTENYDFTPSLEMLSQIEAVRTILDWLVIMPVPTTSGHAKMTTRSVSGHDVPVSRRARRRDRAGFVGADPKRRDILEIVAGGHRLRAWGDRAEVLLGTDRFKHIADDLLSPTRGAILLNFVADAKDHYEPARLPKPAVVPGDIATVFTWALPYLAAPAGRVAFSVRVKGAGATIEPST</sequence>
<keyword evidence="3" id="KW-1185">Reference proteome</keyword>
<name>A0ABP8X919_9MICO</name>
<dbReference type="SUPFAM" id="SSF52540">
    <property type="entry name" value="P-loop containing nucleoside triphosphate hydrolases"/>
    <property type="match status" value="2"/>
</dbReference>
<accession>A0ABP8X919</accession>
<organism evidence="2 3">
    <name type="scientific">Promicromonospora umidemergens</name>
    <dbReference type="NCBI Taxonomy" id="629679"/>
    <lineage>
        <taxon>Bacteria</taxon>
        <taxon>Bacillati</taxon>
        <taxon>Actinomycetota</taxon>
        <taxon>Actinomycetes</taxon>
        <taxon>Micrococcales</taxon>
        <taxon>Promicromonosporaceae</taxon>
        <taxon>Promicromonospora</taxon>
    </lineage>
</organism>
<dbReference type="InterPro" id="IPR027417">
    <property type="entry name" value="P-loop_NTPase"/>
</dbReference>
<protein>
    <recommendedName>
        <fullName evidence="1">Putative endonuclease Z1 domain-containing protein</fullName>
    </recommendedName>
</protein>
<dbReference type="Pfam" id="PF10593">
    <property type="entry name" value="Z1"/>
    <property type="match status" value="1"/>
</dbReference>
<reference evidence="3" key="1">
    <citation type="journal article" date="2019" name="Int. J. Syst. Evol. Microbiol.">
        <title>The Global Catalogue of Microorganisms (GCM) 10K type strain sequencing project: providing services to taxonomists for standard genome sequencing and annotation.</title>
        <authorList>
            <consortium name="The Broad Institute Genomics Platform"/>
            <consortium name="The Broad Institute Genome Sequencing Center for Infectious Disease"/>
            <person name="Wu L."/>
            <person name="Ma J."/>
        </authorList>
    </citation>
    <scope>NUCLEOTIDE SEQUENCE [LARGE SCALE GENOMIC DNA]</scope>
    <source>
        <strain evidence="3">JCM 17975</strain>
    </source>
</reference>
<evidence type="ECO:0000259" key="1">
    <source>
        <dbReference type="Pfam" id="PF10593"/>
    </source>
</evidence>
<comment type="caution">
    <text evidence="2">The sequence shown here is derived from an EMBL/GenBank/DDBJ whole genome shotgun (WGS) entry which is preliminary data.</text>
</comment>